<feature type="compositionally biased region" description="Polar residues" evidence="1">
    <location>
        <begin position="293"/>
        <end position="308"/>
    </location>
</feature>
<accession>A0A3R7PAQ4</accession>
<feature type="region of interest" description="Disordered" evidence="1">
    <location>
        <begin position="952"/>
        <end position="1091"/>
    </location>
</feature>
<proteinExistence type="predicted"/>
<comment type="caution">
    <text evidence="3">The sequence shown here is derived from an EMBL/GenBank/DDBJ whole genome shotgun (WGS) entry which is preliminary data.</text>
</comment>
<feature type="region of interest" description="Disordered" evidence="1">
    <location>
        <begin position="812"/>
        <end position="837"/>
    </location>
</feature>
<evidence type="ECO:0000313" key="3">
    <source>
        <dbReference type="EMBL" id="ROT80327.1"/>
    </source>
</evidence>
<protein>
    <submittedName>
        <fullName evidence="3">Uncharacterized protein</fullName>
    </submittedName>
</protein>
<organism evidence="3 4">
    <name type="scientific">Penaeus vannamei</name>
    <name type="common">Whiteleg shrimp</name>
    <name type="synonym">Litopenaeus vannamei</name>
    <dbReference type="NCBI Taxonomy" id="6689"/>
    <lineage>
        <taxon>Eukaryota</taxon>
        <taxon>Metazoa</taxon>
        <taxon>Ecdysozoa</taxon>
        <taxon>Arthropoda</taxon>
        <taxon>Crustacea</taxon>
        <taxon>Multicrustacea</taxon>
        <taxon>Malacostraca</taxon>
        <taxon>Eumalacostraca</taxon>
        <taxon>Eucarida</taxon>
        <taxon>Decapoda</taxon>
        <taxon>Dendrobranchiata</taxon>
        <taxon>Penaeoidea</taxon>
        <taxon>Penaeidae</taxon>
        <taxon>Penaeus</taxon>
    </lineage>
</organism>
<feature type="compositionally biased region" description="Basic and acidic residues" evidence="1">
    <location>
        <begin position="137"/>
        <end position="165"/>
    </location>
</feature>
<feature type="region of interest" description="Disordered" evidence="1">
    <location>
        <begin position="293"/>
        <end position="319"/>
    </location>
</feature>
<keyword evidence="2" id="KW-0472">Membrane</keyword>
<feature type="compositionally biased region" description="Low complexity" evidence="1">
    <location>
        <begin position="1039"/>
        <end position="1050"/>
    </location>
</feature>
<evidence type="ECO:0000256" key="1">
    <source>
        <dbReference type="SAM" id="MobiDB-lite"/>
    </source>
</evidence>
<keyword evidence="2" id="KW-0812">Transmembrane</keyword>
<feature type="region of interest" description="Disordered" evidence="1">
    <location>
        <begin position="688"/>
        <end position="711"/>
    </location>
</feature>
<feature type="region of interest" description="Disordered" evidence="1">
    <location>
        <begin position="137"/>
        <end position="182"/>
    </location>
</feature>
<sequence length="1486" mass="159149">MASSAGTQGPRIPPQGAPGSQRGHEGHQEGVEVLRIPAQASTFEGVEATPQALPEDSTPLPAKGDAEAFLTEDPRLLRPSLPTEQQPMHEAGAVNRRGWLAEDLAGTRYGVLQEDESTQRINALSTEDVTDTDYYWDSHGDAEDLDRLETSELRPEHQRDPEERWPFPSDNYRAGPPESPRYPPEVAQVVPEPTVQQRYAEQRQLLTHYLKEYLNELTRSPDSHLVVQQLMQQQPQAQELMQQWLQEQRLLYSQGPQAVLGIPREPNLPGGLFPHLPGQQSHLQKLVEQYQRLQKQTSSDTQAPSQAAGQLPLSQPPAVADSQLNLSSDVDTFNIVITKNLTGGQSQPSVQYLPDAQVDALLLNTSITSVSNISSLRDVVNNAISAAVANNPVAIQEAIAQVVERPGHEPTVNVINSTMSTLGEVESALSTLLGSTVVYEENPAANTAVGYIPRPDSSVGSQPPPPPAPLPSALAPLQPAPAPLHALQPAPAPPAISSFHVVSAIPAPSLAGPQEVPAGYVPTNLAGPSHAASLAGRPRPPGALPQGPFPPNPQTVLPPAPPMAVLPPAIPLPGSPIPPLGAAGQGEPQAGSSGGARPGASRPENPDGINLNNNEVLQLLPDFVRATTIPPVVPLYNTSAHQLLEQNPSVLGLLPNQVFEITKPKFHFDNSTTGGIIRKVPVGNLTEFFPPKRAPTQAQRTPQPSSPAFQGNRYQYQSYETSAVPNRPLPFESSLLQNYPRLPDQGSPFYYSAGGDTPTSRLPARHQNPAQAYNVVSQAQAELSNFANLLQLTSNDTNAENEESALPNYANLRTETSGPSQRFGFTEDTDVTQDTKEDVTKTEQMIATSTAVAADPASAAEPKSRLQMDNLMKAVAIGALPSSIAFATALWPYWAPLLLGRRRKRDASALGDPADRARISNDWLSILTGAKYKEAGADFPSAWDRLALRKNNQKNSAAPTRIAAEEASRPTPAGESSSSIPGDDSPSEAPSEAPPSTDRAATGPPEEAPAPEGSAAALADSESENILRTTEKATTVKRATPAGPPLTTTGKGMEQSVAQVISSLSPTGSAPFTVEAQTEAGAEQQKEDDAPADVALVTNFLYSTLNDWNRESPTTRNDPPAEEEQPAVKDLIELDISTGAPTQRGQREAGDDAPDGGGDGVLHVPASTRAHDREDDSSCVVFVYFVDFIDCSIIFGINYNISDSNDNSINVSVNFSTNVNLDAGNNVSLDVGNNVSLDVGNNVSLDVGNNVSLDVCPNVGLDISTNVSVNLNLDISSNVSRDVSLDHQRPRETEAELDDLAAGRVHQQPAGDHGRPGGGLRLHVQPGARADPVVVDAACELWRPHPYLAPGIFDSIATVLADEDGQLQSAVSFVGSVAVYGAAALMPLWLPIVLGKRRRRRDLQLEDDLQDILEAVRMIHSPLPVARSLEFGDSEEGKKPLRRRDRAAGAEADEEAINIYEQFPLLRHFVEFLKEELKNRAKLKGK</sequence>
<feature type="region of interest" description="Disordered" evidence="1">
    <location>
        <begin position="1138"/>
        <end position="1164"/>
    </location>
</feature>
<reference evidence="3 4" key="2">
    <citation type="submission" date="2019-01" db="EMBL/GenBank/DDBJ databases">
        <title>The decoding of complex shrimp genome reveals the adaptation for benthos swimmer, frequently molting mechanism and breeding impact on genome.</title>
        <authorList>
            <person name="Sun Y."/>
            <person name="Gao Y."/>
            <person name="Yu Y."/>
        </authorList>
    </citation>
    <scope>NUCLEOTIDE SEQUENCE [LARGE SCALE GENOMIC DNA]</scope>
    <source>
        <tissue evidence="3">Muscle</tissue>
    </source>
</reference>
<feature type="region of interest" description="Disordered" evidence="1">
    <location>
        <begin position="1"/>
        <end position="94"/>
    </location>
</feature>
<feature type="region of interest" description="Disordered" evidence="1">
    <location>
        <begin position="529"/>
        <end position="612"/>
    </location>
</feature>
<dbReference type="Proteomes" id="UP000283509">
    <property type="component" value="Unassembled WGS sequence"/>
</dbReference>
<dbReference type="OrthoDB" id="6376680at2759"/>
<evidence type="ECO:0000313" key="4">
    <source>
        <dbReference type="Proteomes" id="UP000283509"/>
    </source>
</evidence>
<feature type="compositionally biased region" description="Pro residues" evidence="1">
    <location>
        <begin position="538"/>
        <end position="579"/>
    </location>
</feature>
<feature type="region of interest" description="Disordered" evidence="1">
    <location>
        <begin position="449"/>
        <end position="489"/>
    </location>
</feature>
<feature type="compositionally biased region" description="Low complexity" evidence="1">
    <location>
        <begin position="974"/>
        <end position="1019"/>
    </location>
</feature>
<keyword evidence="2" id="KW-1133">Transmembrane helix</keyword>
<feature type="transmembrane region" description="Helical" evidence="2">
    <location>
        <begin position="1373"/>
        <end position="1394"/>
    </location>
</feature>
<reference evidence="3 4" key="1">
    <citation type="submission" date="2018-04" db="EMBL/GenBank/DDBJ databases">
        <authorList>
            <person name="Zhang X."/>
            <person name="Yuan J."/>
            <person name="Li F."/>
            <person name="Xiang J."/>
        </authorList>
    </citation>
    <scope>NUCLEOTIDE SEQUENCE [LARGE SCALE GENOMIC DNA]</scope>
    <source>
        <tissue evidence="3">Muscle</tissue>
    </source>
</reference>
<dbReference type="STRING" id="6689.A0A3R7PAQ4"/>
<dbReference type="EMBL" id="QCYY01001130">
    <property type="protein sequence ID" value="ROT80327.1"/>
    <property type="molecule type" value="Genomic_DNA"/>
</dbReference>
<feature type="compositionally biased region" description="Basic and acidic residues" evidence="1">
    <location>
        <begin position="22"/>
        <end position="32"/>
    </location>
</feature>
<keyword evidence="4" id="KW-1185">Reference proteome</keyword>
<name>A0A3R7PAQ4_PENVA</name>
<gene>
    <name evidence="3" type="ORF">C7M84_000944</name>
</gene>
<feature type="compositionally biased region" description="Polar residues" evidence="1">
    <location>
        <begin position="696"/>
        <end position="711"/>
    </location>
</feature>
<feature type="compositionally biased region" description="Polar residues" evidence="1">
    <location>
        <begin position="1056"/>
        <end position="1070"/>
    </location>
</feature>
<feature type="compositionally biased region" description="Low complexity" evidence="1">
    <location>
        <begin position="471"/>
        <end position="489"/>
    </location>
</feature>
<evidence type="ECO:0000256" key="2">
    <source>
        <dbReference type="SAM" id="Phobius"/>
    </source>
</evidence>